<keyword evidence="3" id="KW-1185">Reference proteome</keyword>
<evidence type="ECO:0000313" key="3">
    <source>
        <dbReference type="Proteomes" id="UP000886523"/>
    </source>
</evidence>
<comment type="caution">
    <text evidence="2">The sequence shown here is derived from an EMBL/GenBank/DDBJ whole genome shotgun (WGS) entry which is preliminary data.</text>
</comment>
<protein>
    <submittedName>
        <fullName evidence="2">Uncharacterized protein</fullName>
    </submittedName>
</protein>
<feature type="region of interest" description="Disordered" evidence="1">
    <location>
        <begin position="1"/>
        <end position="21"/>
    </location>
</feature>
<feature type="compositionally biased region" description="Basic residues" evidence="1">
    <location>
        <begin position="40"/>
        <end position="57"/>
    </location>
</feature>
<dbReference type="Proteomes" id="UP000886523">
    <property type="component" value="Unassembled WGS sequence"/>
</dbReference>
<organism evidence="2 3">
    <name type="scientific">Hydnum rufescens UP504</name>
    <dbReference type="NCBI Taxonomy" id="1448309"/>
    <lineage>
        <taxon>Eukaryota</taxon>
        <taxon>Fungi</taxon>
        <taxon>Dikarya</taxon>
        <taxon>Basidiomycota</taxon>
        <taxon>Agaricomycotina</taxon>
        <taxon>Agaricomycetes</taxon>
        <taxon>Cantharellales</taxon>
        <taxon>Hydnaceae</taxon>
        <taxon>Hydnum</taxon>
    </lineage>
</organism>
<dbReference type="AlphaFoldDB" id="A0A9P6DTW1"/>
<name>A0A9P6DTW1_9AGAM</name>
<gene>
    <name evidence="2" type="ORF">BS47DRAFT_1348549</name>
</gene>
<accession>A0A9P6DTW1</accession>
<dbReference type="EMBL" id="MU129025">
    <property type="protein sequence ID" value="KAF9509995.1"/>
    <property type="molecule type" value="Genomic_DNA"/>
</dbReference>
<sequence length="139" mass="15323">MPVTSRLFRSPPKLSSTTEPRVLRRRPACYRAHCPDSRSRTRSHRRELGRQAHHAPYRRVGWNSPGTSPSSADDGAVRPMRPSVPGTAPLGARRALAVAIALHPALVAYSFKLYRPSQLLPFPHSQMLGINYSAVCGST</sequence>
<evidence type="ECO:0000256" key="1">
    <source>
        <dbReference type="SAM" id="MobiDB-lite"/>
    </source>
</evidence>
<feature type="region of interest" description="Disordered" evidence="1">
    <location>
        <begin position="33"/>
        <end position="85"/>
    </location>
</feature>
<proteinExistence type="predicted"/>
<evidence type="ECO:0000313" key="2">
    <source>
        <dbReference type="EMBL" id="KAF9509995.1"/>
    </source>
</evidence>
<reference evidence="2" key="1">
    <citation type="journal article" date="2020" name="Nat. Commun.">
        <title>Large-scale genome sequencing of mycorrhizal fungi provides insights into the early evolution of symbiotic traits.</title>
        <authorList>
            <person name="Miyauchi S."/>
            <person name="Kiss E."/>
            <person name="Kuo A."/>
            <person name="Drula E."/>
            <person name="Kohler A."/>
            <person name="Sanchez-Garcia M."/>
            <person name="Morin E."/>
            <person name="Andreopoulos B."/>
            <person name="Barry K.W."/>
            <person name="Bonito G."/>
            <person name="Buee M."/>
            <person name="Carver A."/>
            <person name="Chen C."/>
            <person name="Cichocki N."/>
            <person name="Clum A."/>
            <person name="Culley D."/>
            <person name="Crous P.W."/>
            <person name="Fauchery L."/>
            <person name="Girlanda M."/>
            <person name="Hayes R.D."/>
            <person name="Keri Z."/>
            <person name="LaButti K."/>
            <person name="Lipzen A."/>
            <person name="Lombard V."/>
            <person name="Magnuson J."/>
            <person name="Maillard F."/>
            <person name="Murat C."/>
            <person name="Nolan M."/>
            <person name="Ohm R.A."/>
            <person name="Pangilinan J."/>
            <person name="Pereira M.F."/>
            <person name="Perotto S."/>
            <person name="Peter M."/>
            <person name="Pfister S."/>
            <person name="Riley R."/>
            <person name="Sitrit Y."/>
            <person name="Stielow J.B."/>
            <person name="Szollosi G."/>
            <person name="Zifcakova L."/>
            <person name="Stursova M."/>
            <person name="Spatafora J.W."/>
            <person name="Tedersoo L."/>
            <person name="Vaario L.M."/>
            <person name="Yamada A."/>
            <person name="Yan M."/>
            <person name="Wang P."/>
            <person name="Xu J."/>
            <person name="Bruns T."/>
            <person name="Baldrian P."/>
            <person name="Vilgalys R."/>
            <person name="Dunand C."/>
            <person name="Henrissat B."/>
            <person name="Grigoriev I.V."/>
            <person name="Hibbett D."/>
            <person name="Nagy L.G."/>
            <person name="Martin F.M."/>
        </authorList>
    </citation>
    <scope>NUCLEOTIDE SEQUENCE</scope>
    <source>
        <strain evidence="2">UP504</strain>
    </source>
</reference>